<evidence type="ECO:0000256" key="13">
    <source>
        <dbReference type="HAMAP-Rule" id="MF_00052"/>
    </source>
</evidence>
<dbReference type="InterPro" id="IPR004649">
    <property type="entry name" value="RNase_H2_suA"/>
</dbReference>
<keyword evidence="13" id="KW-0464">Manganese</keyword>
<dbReference type="Proteomes" id="UP000240322">
    <property type="component" value="Unassembled WGS sequence"/>
</dbReference>
<organism evidence="17 18">
    <name type="scientific">Candidatus Marsarchaeota G2 archaeon OSP_D</name>
    <dbReference type="NCBI Taxonomy" id="1978157"/>
    <lineage>
        <taxon>Archaea</taxon>
        <taxon>Candidatus Marsarchaeota</taxon>
        <taxon>Candidatus Marsarchaeota group 2</taxon>
    </lineage>
</organism>
<evidence type="ECO:0000256" key="12">
    <source>
        <dbReference type="ARBA" id="ARBA00022801"/>
    </source>
</evidence>
<dbReference type="GO" id="GO:0005737">
    <property type="term" value="C:cytoplasm"/>
    <property type="evidence" value="ECO:0007669"/>
    <property type="project" value="UniProtKB-SubCell"/>
</dbReference>
<sequence>MSTDESVGGIDEAGRGALLGPLVIAGVALKNSLLEELKRMGVRDSKQLSPFRREKLYSVITRVADKVEVVEVSPQEIDSRYRHGLNLNQLELIKMAQISLRLGVNTVYVDAVDVDEERFREELSKRAPNIVFVSEHEADSKYTVTAAASIVAKVTRDRRIAELNKFYGDVGSGYPSDPRTMRFIREYYVKTGSLPEFARTTWKSIRRTLGVRE</sequence>
<feature type="binding site" evidence="13 14">
    <location>
        <position position="12"/>
    </location>
    <ligand>
        <name>a divalent metal cation</name>
        <dbReference type="ChEBI" id="CHEBI:60240"/>
    </ligand>
</feature>
<evidence type="ECO:0000256" key="5">
    <source>
        <dbReference type="ARBA" id="ARBA00007383"/>
    </source>
</evidence>
<dbReference type="Pfam" id="PF01351">
    <property type="entry name" value="RNase_HII"/>
    <property type="match status" value="1"/>
</dbReference>
<dbReference type="GO" id="GO:0030145">
    <property type="term" value="F:manganese ion binding"/>
    <property type="evidence" value="ECO:0007669"/>
    <property type="project" value="UniProtKB-UniRule"/>
</dbReference>
<dbReference type="InterPro" id="IPR001352">
    <property type="entry name" value="RNase_HII/HIII"/>
</dbReference>
<feature type="domain" description="RNase H type-2" evidence="16">
    <location>
        <begin position="5"/>
        <end position="213"/>
    </location>
</feature>
<dbReference type="NCBIfam" id="TIGR00729">
    <property type="entry name" value="ribonuclease HII"/>
    <property type="match status" value="1"/>
</dbReference>
<evidence type="ECO:0000256" key="15">
    <source>
        <dbReference type="RuleBase" id="RU003515"/>
    </source>
</evidence>
<evidence type="ECO:0000256" key="3">
    <source>
        <dbReference type="ARBA" id="ARBA00004065"/>
    </source>
</evidence>
<comment type="similarity">
    <text evidence="5 13 15">Belongs to the RNase HII family.</text>
</comment>
<dbReference type="EMBL" id="NEXE01000028">
    <property type="protein sequence ID" value="PSN91334.1"/>
    <property type="molecule type" value="Genomic_DNA"/>
</dbReference>
<evidence type="ECO:0000256" key="11">
    <source>
        <dbReference type="ARBA" id="ARBA00022759"/>
    </source>
</evidence>
<evidence type="ECO:0000256" key="4">
    <source>
        <dbReference type="ARBA" id="ARBA00004496"/>
    </source>
</evidence>
<feature type="binding site" evidence="13 14">
    <location>
        <position position="11"/>
    </location>
    <ligand>
        <name>a divalent metal cation</name>
        <dbReference type="ChEBI" id="CHEBI:60240"/>
    </ligand>
</feature>
<dbReference type="Gene3D" id="3.30.420.10">
    <property type="entry name" value="Ribonuclease H-like superfamily/Ribonuclease H"/>
    <property type="match status" value="1"/>
</dbReference>
<proteinExistence type="inferred from homology"/>
<keyword evidence="12 13" id="KW-0378">Hydrolase</keyword>
<evidence type="ECO:0000256" key="14">
    <source>
        <dbReference type="PROSITE-ProRule" id="PRU01319"/>
    </source>
</evidence>
<dbReference type="InterPro" id="IPR023160">
    <property type="entry name" value="RNase_HII_hlx-loop-hlx_cap_dom"/>
</dbReference>
<dbReference type="Gene3D" id="1.10.10.460">
    <property type="entry name" value="Ribonuclease hii. Domain 2"/>
    <property type="match status" value="1"/>
</dbReference>
<keyword evidence="8 13" id="KW-0963">Cytoplasm</keyword>
<dbReference type="GO" id="GO:0003723">
    <property type="term" value="F:RNA binding"/>
    <property type="evidence" value="ECO:0007669"/>
    <property type="project" value="UniProtKB-UniRule"/>
</dbReference>
<keyword evidence="11 13" id="KW-0255">Endonuclease</keyword>
<dbReference type="InterPro" id="IPR024567">
    <property type="entry name" value="RNase_HII/HIII_dom"/>
</dbReference>
<dbReference type="InterPro" id="IPR012337">
    <property type="entry name" value="RNaseH-like_sf"/>
</dbReference>
<dbReference type="GO" id="GO:0043137">
    <property type="term" value="P:DNA replication, removal of RNA primer"/>
    <property type="evidence" value="ECO:0007669"/>
    <property type="project" value="TreeGrafter"/>
</dbReference>
<evidence type="ECO:0000259" key="16">
    <source>
        <dbReference type="PROSITE" id="PS51975"/>
    </source>
</evidence>
<evidence type="ECO:0000313" key="17">
    <source>
        <dbReference type="EMBL" id="PSN91334.1"/>
    </source>
</evidence>
<accession>A0A2R6AY89</accession>
<evidence type="ECO:0000256" key="9">
    <source>
        <dbReference type="ARBA" id="ARBA00022722"/>
    </source>
</evidence>
<comment type="caution">
    <text evidence="17">The sequence shown here is derived from an EMBL/GenBank/DDBJ whole genome shotgun (WGS) entry which is preliminary data.</text>
</comment>
<evidence type="ECO:0000256" key="2">
    <source>
        <dbReference type="ARBA" id="ARBA00001946"/>
    </source>
</evidence>
<name>A0A2R6AY89_9ARCH</name>
<evidence type="ECO:0000256" key="7">
    <source>
        <dbReference type="ARBA" id="ARBA00019179"/>
    </source>
</evidence>
<comment type="subcellular location">
    <subcellularLocation>
        <location evidence="4 13">Cytoplasm</location>
    </subcellularLocation>
</comment>
<dbReference type="GO" id="GO:0032299">
    <property type="term" value="C:ribonuclease H2 complex"/>
    <property type="evidence" value="ECO:0007669"/>
    <property type="project" value="TreeGrafter"/>
</dbReference>
<evidence type="ECO:0000256" key="6">
    <source>
        <dbReference type="ARBA" id="ARBA00012180"/>
    </source>
</evidence>
<evidence type="ECO:0000256" key="10">
    <source>
        <dbReference type="ARBA" id="ARBA00022723"/>
    </source>
</evidence>
<dbReference type="InterPro" id="IPR020787">
    <property type="entry name" value="RNase_HII_arc"/>
</dbReference>
<dbReference type="HAMAP" id="MF_00052_A">
    <property type="entry name" value="RNase_HII_A"/>
    <property type="match status" value="1"/>
</dbReference>
<comment type="function">
    <text evidence="3 13 15">Endonuclease that specifically degrades the RNA of RNA-DNA hybrids.</text>
</comment>
<evidence type="ECO:0000313" key="18">
    <source>
        <dbReference type="Proteomes" id="UP000240322"/>
    </source>
</evidence>
<dbReference type="EC" id="3.1.26.4" evidence="6 13"/>
<dbReference type="SUPFAM" id="SSF53098">
    <property type="entry name" value="Ribonuclease H-like"/>
    <property type="match status" value="1"/>
</dbReference>
<evidence type="ECO:0000256" key="8">
    <source>
        <dbReference type="ARBA" id="ARBA00022490"/>
    </source>
</evidence>
<gene>
    <name evidence="13" type="primary">rnhB</name>
    <name evidence="17" type="ORF">B9Q03_04440</name>
</gene>
<dbReference type="PANTHER" id="PTHR10954">
    <property type="entry name" value="RIBONUCLEASE H2 SUBUNIT A"/>
    <property type="match status" value="1"/>
</dbReference>
<reference evidence="17 18" key="1">
    <citation type="submission" date="2017-04" db="EMBL/GenBank/DDBJ databases">
        <title>Novel microbial lineages endemic to geothermal iron-oxide mats fill important gaps in the evolutionary history of Archaea.</title>
        <authorList>
            <person name="Jay Z.J."/>
            <person name="Beam J.P."/>
            <person name="Dlakic M."/>
            <person name="Rusch D.B."/>
            <person name="Kozubal M.A."/>
            <person name="Inskeep W.P."/>
        </authorList>
    </citation>
    <scope>NUCLEOTIDE SEQUENCE [LARGE SCALE GENOMIC DNA]</scope>
    <source>
        <strain evidence="17">OSP_D</strain>
    </source>
</reference>
<keyword evidence="10 13" id="KW-0479">Metal-binding</keyword>
<feature type="binding site" evidence="13 14">
    <location>
        <position position="110"/>
    </location>
    <ligand>
        <name>a divalent metal cation</name>
        <dbReference type="ChEBI" id="CHEBI:60240"/>
    </ligand>
</feature>
<evidence type="ECO:0000256" key="1">
    <source>
        <dbReference type="ARBA" id="ARBA00000077"/>
    </source>
</evidence>
<comment type="catalytic activity">
    <reaction evidence="1 13 14 15">
        <text>Endonucleolytic cleavage to 5'-phosphomonoester.</text>
        <dbReference type="EC" id="3.1.26.4"/>
    </reaction>
</comment>
<comment type="cofactor">
    <cofactor evidence="13 14">
        <name>Mn(2+)</name>
        <dbReference type="ChEBI" id="CHEBI:29035"/>
    </cofactor>
    <cofactor evidence="13 14">
        <name>Mg(2+)</name>
        <dbReference type="ChEBI" id="CHEBI:18420"/>
    </cofactor>
    <text evidence="13 14">Manganese or magnesium. Binds 1 divalent metal ion per monomer in the absence of substrate. May bind a second metal ion after substrate binding.</text>
</comment>
<comment type="cofactor">
    <cofactor evidence="2">
        <name>Mg(2+)</name>
        <dbReference type="ChEBI" id="CHEBI:18420"/>
    </cofactor>
</comment>
<dbReference type="GO" id="GO:0004523">
    <property type="term" value="F:RNA-DNA hybrid ribonuclease activity"/>
    <property type="evidence" value="ECO:0007669"/>
    <property type="project" value="UniProtKB-UniRule"/>
</dbReference>
<keyword evidence="9 13" id="KW-0540">Nuclease</keyword>
<dbReference type="PANTHER" id="PTHR10954:SF23">
    <property type="entry name" value="RIBONUCLEASE"/>
    <property type="match status" value="1"/>
</dbReference>
<dbReference type="CDD" id="cd07180">
    <property type="entry name" value="RNase_HII_archaea_like"/>
    <property type="match status" value="1"/>
</dbReference>
<dbReference type="GO" id="GO:0006298">
    <property type="term" value="P:mismatch repair"/>
    <property type="evidence" value="ECO:0007669"/>
    <property type="project" value="TreeGrafter"/>
</dbReference>
<dbReference type="PROSITE" id="PS51975">
    <property type="entry name" value="RNASE_H_2"/>
    <property type="match status" value="1"/>
</dbReference>
<dbReference type="AlphaFoldDB" id="A0A2R6AY89"/>
<dbReference type="InterPro" id="IPR036397">
    <property type="entry name" value="RNaseH_sf"/>
</dbReference>
<protein>
    <recommendedName>
        <fullName evidence="7 13">Ribonuclease HII</fullName>
        <shortName evidence="13">RNase HII</shortName>
        <ecNumber evidence="6 13">3.1.26.4</ecNumber>
    </recommendedName>
</protein>